<protein>
    <submittedName>
        <fullName evidence="6">Integrase</fullName>
    </submittedName>
</protein>
<name>A0A0G3EXY0_9BURK</name>
<dbReference type="AlphaFoldDB" id="A0A0G3EXY0"/>
<dbReference type="GO" id="GO:0003677">
    <property type="term" value="F:DNA binding"/>
    <property type="evidence" value="ECO:0007669"/>
    <property type="project" value="UniProtKB-KW"/>
</dbReference>
<dbReference type="GO" id="GO:0006310">
    <property type="term" value="P:DNA recombination"/>
    <property type="evidence" value="ECO:0007669"/>
    <property type="project" value="UniProtKB-KW"/>
</dbReference>
<dbReference type="Proteomes" id="UP000036700">
    <property type="component" value="Chromosome"/>
</dbReference>
<evidence type="ECO:0000256" key="3">
    <source>
        <dbReference type="ARBA" id="ARBA00023125"/>
    </source>
</evidence>
<dbReference type="PANTHER" id="PTHR30629:SF2">
    <property type="entry name" value="PROPHAGE INTEGRASE INTS-RELATED"/>
    <property type="match status" value="1"/>
</dbReference>
<comment type="similarity">
    <text evidence="1">Belongs to the 'phage' integrase family.</text>
</comment>
<dbReference type="GO" id="GO:0015074">
    <property type="term" value="P:DNA integration"/>
    <property type="evidence" value="ECO:0007669"/>
    <property type="project" value="UniProtKB-KW"/>
</dbReference>
<feature type="domain" description="Tyr recombinase" evidence="5">
    <location>
        <begin position="126"/>
        <end position="275"/>
    </location>
</feature>
<reference evidence="7" key="1">
    <citation type="submission" date="2015-06" db="EMBL/GenBank/DDBJ databases">
        <authorList>
            <person name="Lim Y.L."/>
            <person name="Ee R."/>
            <person name="Yong D."/>
            <person name="How K.Y."/>
            <person name="Yin W.F."/>
            <person name="Chan K.G."/>
        </authorList>
    </citation>
    <scope>NUCLEOTIDE SEQUENCE [LARGE SCALE GENOMIC DNA]</scope>
    <source>
        <strain evidence="7">DSM 25325</strain>
    </source>
</reference>
<dbReference type="InterPro" id="IPR050808">
    <property type="entry name" value="Phage_Integrase"/>
</dbReference>
<proteinExistence type="inferred from homology"/>
<dbReference type="SUPFAM" id="SSF56349">
    <property type="entry name" value="DNA breaking-rejoining enzymes"/>
    <property type="match status" value="1"/>
</dbReference>
<gene>
    <name evidence="6" type="ORF">ABW99_00355</name>
</gene>
<dbReference type="InterPro" id="IPR013762">
    <property type="entry name" value="Integrase-like_cat_sf"/>
</dbReference>
<evidence type="ECO:0000259" key="5">
    <source>
        <dbReference type="Pfam" id="PF00589"/>
    </source>
</evidence>
<sequence length="284" mass="33149">MNELLDLYSQRVVPNKQITTQAQNAVAIKRLRAVLGNLPLLGLQPRHVYQYFDKRAAKISARREIEVLSHAYRKAVEWGFINRHPFSGEVRLEGERPRTRYVEDWEIIECLSLEPRRKAGSVSMIQVYICIKLLTGLRRGDLLRLTMADLKDDGIHVTPSKTARSTGKRIIIEWTDELRHSIATAKAFRPVRTSPWLFCNRRGECYFNEKNGRAGGWDTMWRNFMNRVLEETQVKEHFTEHDLRAKCASDAETLQHARALLAHADEKVTEKFYRRKPERVKPLR</sequence>
<keyword evidence="2" id="KW-0229">DNA integration</keyword>
<evidence type="ECO:0000256" key="2">
    <source>
        <dbReference type="ARBA" id="ARBA00022908"/>
    </source>
</evidence>
<dbReference type="Pfam" id="PF00589">
    <property type="entry name" value="Phage_integrase"/>
    <property type="match status" value="1"/>
</dbReference>
<dbReference type="Gene3D" id="1.10.150.130">
    <property type="match status" value="1"/>
</dbReference>
<dbReference type="InterPro" id="IPR010998">
    <property type="entry name" value="Integrase_recombinase_N"/>
</dbReference>
<dbReference type="InterPro" id="IPR011010">
    <property type="entry name" value="DNA_brk_join_enz"/>
</dbReference>
<accession>A0A0G3EXY0</accession>
<dbReference type="InterPro" id="IPR002104">
    <property type="entry name" value="Integrase_catalytic"/>
</dbReference>
<keyword evidence="3" id="KW-0238">DNA-binding</keyword>
<dbReference type="PANTHER" id="PTHR30629">
    <property type="entry name" value="PROPHAGE INTEGRASE"/>
    <property type="match status" value="1"/>
</dbReference>
<organism evidence="6 7">
    <name type="scientific">Pandoraea thiooxydans</name>
    <dbReference type="NCBI Taxonomy" id="445709"/>
    <lineage>
        <taxon>Bacteria</taxon>
        <taxon>Pseudomonadati</taxon>
        <taxon>Pseudomonadota</taxon>
        <taxon>Betaproteobacteria</taxon>
        <taxon>Burkholderiales</taxon>
        <taxon>Burkholderiaceae</taxon>
        <taxon>Pandoraea</taxon>
    </lineage>
</organism>
<dbReference type="Gene3D" id="1.10.443.10">
    <property type="entry name" value="Intergrase catalytic core"/>
    <property type="match status" value="1"/>
</dbReference>
<evidence type="ECO:0000256" key="1">
    <source>
        <dbReference type="ARBA" id="ARBA00008857"/>
    </source>
</evidence>
<dbReference type="EMBL" id="CP011568">
    <property type="protein sequence ID" value="AKJ70267.1"/>
    <property type="molecule type" value="Genomic_DNA"/>
</dbReference>
<evidence type="ECO:0000313" key="6">
    <source>
        <dbReference type="EMBL" id="AKJ70267.1"/>
    </source>
</evidence>
<dbReference type="STRING" id="445709.ABW99_00355"/>
<dbReference type="KEGG" id="ptx:ABW99_00355"/>
<keyword evidence="7" id="KW-1185">Reference proteome</keyword>
<evidence type="ECO:0000313" key="7">
    <source>
        <dbReference type="Proteomes" id="UP000036700"/>
    </source>
</evidence>
<evidence type="ECO:0000256" key="4">
    <source>
        <dbReference type="ARBA" id="ARBA00023172"/>
    </source>
</evidence>
<dbReference type="PATRIC" id="fig|445709.3.peg.82"/>
<keyword evidence="4" id="KW-0233">DNA recombination</keyword>